<gene>
    <name evidence="6" type="ORF">GCM10023156_13030</name>
</gene>
<evidence type="ECO:0000256" key="4">
    <source>
        <dbReference type="ARBA" id="ARBA00025742"/>
    </source>
</evidence>
<sequence length="350" mass="38794">MPPPASATVTYHFWIGFYNHGSVVSHCDVSPKPISEIVMPLHMIPPTRRRFLQTTLVGGAAWLAPRYTGAAEFKPSDEWWALLSDPHIDADPKKSARGITMLDCLNRIIDEVLAEPSPPAGVIINGDCAFLRGLAEDYATLSTALQRFADADLPVHMTMGNHDDRGPFYDAFASQRADNPLVDGKHVSILSTPTTTLFLMDSLWEVNKVTGELGQPQLDWLASALDAHAEKPAIVIGHHNLQFLPKESQATISGLRDSQKLVDLLNARSHVQAYIFGHTHHWNVIEKHDEVNLVNLPACSYVFNPAHPNGWVKAQFGADQFALELRALDHAHPQHGEKHKLRYTLTANAR</sequence>
<dbReference type="EMBL" id="BAABGA010000017">
    <property type="protein sequence ID" value="GAA4449028.1"/>
    <property type="molecule type" value="Genomic_DNA"/>
</dbReference>
<dbReference type="SUPFAM" id="SSF56300">
    <property type="entry name" value="Metallo-dependent phosphatases"/>
    <property type="match status" value="1"/>
</dbReference>
<evidence type="ECO:0000256" key="3">
    <source>
        <dbReference type="ARBA" id="ARBA00023004"/>
    </source>
</evidence>
<dbReference type="Proteomes" id="UP001500840">
    <property type="component" value="Unassembled WGS sequence"/>
</dbReference>
<dbReference type="InterPro" id="IPR004843">
    <property type="entry name" value="Calcineurin-like_PHP"/>
</dbReference>
<feature type="domain" description="Calcineurin-like phosphoesterase" evidence="5">
    <location>
        <begin position="82"/>
        <end position="281"/>
    </location>
</feature>
<evidence type="ECO:0000313" key="6">
    <source>
        <dbReference type="EMBL" id="GAA4449028.1"/>
    </source>
</evidence>
<name>A0ABP8MGF0_9BACT</name>
<accession>A0ABP8MGF0</accession>
<dbReference type="PANTHER" id="PTHR42988:SF2">
    <property type="entry name" value="CYCLIC NUCLEOTIDE PHOSPHODIESTERASE CBUA0032-RELATED"/>
    <property type="match status" value="1"/>
</dbReference>
<reference evidence="7" key="1">
    <citation type="journal article" date="2019" name="Int. J. Syst. Evol. Microbiol.">
        <title>The Global Catalogue of Microorganisms (GCM) 10K type strain sequencing project: providing services to taxonomists for standard genome sequencing and annotation.</title>
        <authorList>
            <consortium name="The Broad Institute Genomics Platform"/>
            <consortium name="The Broad Institute Genome Sequencing Center for Infectious Disease"/>
            <person name="Wu L."/>
            <person name="Ma J."/>
        </authorList>
    </citation>
    <scope>NUCLEOTIDE SEQUENCE [LARGE SCALE GENOMIC DNA]</scope>
    <source>
        <strain evidence="7">JCM 17759</strain>
    </source>
</reference>
<dbReference type="InterPro" id="IPR029052">
    <property type="entry name" value="Metallo-depent_PP-like"/>
</dbReference>
<evidence type="ECO:0000256" key="1">
    <source>
        <dbReference type="ARBA" id="ARBA00022723"/>
    </source>
</evidence>
<keyword evidence="2" id="KW-0378">Hydrolase</keyword>
<keyword evidence="3" id="KW-0408">Iron</keyword>
<dbReference type="Pfam" id="PF00149">
    <property type="entry name" value="Metallophos"/>
    <property type="match status" value="1"/>
</dbReference>
<organism evidence="6 7">
    <name type="scientific">Novipirellula rosea</name>
    <dbReference type="NCBI Taxonomy" id="1031540"/>
    <lineage>
        <taxon>Bacteria</taxon>
        <taxon>Pseudomonadati</taxon>
        <taxon>Planctomycetota</taxon>
        <taxon>Planctomycetia</taxon>
        <taxon>Pirellulales</taxon>
        <taxon>Pirellulaceae</taxon>
        <taxon>Novipirellula</taxon>
    </lineage>
</organism>
<keyword evidence="7" id="KW-1185">Reference proteome</keyword>
<evidence type="ECO:0000256" key="2">
    <source>
        <dbReference type="ARBA" id="ARBA00022801"/>
    </source>
</evidence>
<proteinExistence type="inferred from homology"/>
<dbReference type="PANTHER" id="PTHR42988">
    <property type="entry name" value="PHOSPHOHYDROLASE"/>
    <property type="match status" value="1"/>
</dbReference>
<dbReference type="Gene3D" id="3.60.21.10">
    <property type="match status" value="1"/>
</dbReference>
<comment type="similarity">
    <text evidence="4">Belongs to the cyclic nucleotide phosphodiesterase class-III family.</text>
</comment>
<protein>
    <recommendedName>
        <fullName evidence="5">Calcineurin-like phosphoesterase domain-containing protein</fullName>
    </recommendedName>
</protein>
<dbReference type="InterPro" id="IPR050884">
    <property type="entry name" value="CNP_phosphodiesterase-III"/>
</dbReference>
<comment type="caution">
    <text evidence="6">The sequence shown here is derived from an EMBL/GenBank/DDBJ whole genome shotgun (WGS) entry which is preliminary data.</text>
</comment>
<evidence type="ECO:0000313" key="7">
    <source>
        <dbReference type="Proteomes" id="UP001500840"/>
    </source>
</evidence>
<keyword evidence="1" id="KW-0479">Metal-binding</keyword>
<evidence type="ECO:0000259" key="5">
    <source>
        <dbReference type="Pfam" id="PF00149"/>
    </source>
</evidence>